<feature type="transmembrane region" description="Helical" evidence="1">
    <location>
        <begin position="6"/>
        <end position="24"/>
    </location>
</feature>
<keyword evidence="1" id="KW-0812">Transmembrane</keyword>
<name>A0ABU9DPG3_9BACL</name>
<proteinExistence type="predicted"/>
<evidence type="ECO:0000313" key="3">
    <source>
        <dbReference type="Proteomes" id="UP001469365"/>
    </source>
</evidence>
<dbReference type="RefSeq" id="WP_341417895.1">
    <property type="nucleotide sequence ID" value="NZ_JBBPCC010000016.1"/>
</dbReference>
<gene>
    <name evidence="2" type="ORF">WMW72_22900</name>
</gene>
<evidence type="ECO:0000256" key="1">
    <source>
        <dbReference type="SAM" id="Phobius"/>
    </source>
</evidence>
<reference evidence="2 3" key="1">
    <citation type="submission" date="2024-04" db="EMBL/GenBank/DDBJ databases">
        <title>draft genome sequnece of Paenibacillus filicis.</title>
        <authorList>
            <person name="Kim D.-U."/>
        </authorList>
    </citation>
    <scope>NUCLEOTIDE SEQUENCE [LARGE SCALE GENOMIC DNA]</scope>
    <source>
        <strain evidence="2 3">KACC14197</strain>
    </source>
</reference>
<feature type="transmembrane region" description="Helical" evidence="1">
    <location>
        <begin position="36"/>
        <end position="57"/>
    </location>
</feature>
<organism evidence="2 3">
    <name type="scientific">Paenibacillus filicis</name>
    <dbReference type="NCBI Taxonomy" id="669464"/>
    <lineage>
        <taxon>Bacteria</taxon>
        <taxon>Bacillati</taxon>
        <taxon>Bacillota</taxon>
        <taxon>Bacilli</taxon>
        <taxon>Bacillales</taxon>
        <taxon>Paenibacillaceae</taxon>
        <taxon>Paenibacillus</taxon>
    </lineage>
</organism>
<comment type="caution">
    <text evidence="2">The sequence shown here is derived from an EMBL/GenBank/DDBJ whole genome shotgun (WGS) entry which is preliminary data.</text>
</comment>
<evidence type="ECO:0000313" key="2">
    <source>
        <dbReference type="EMBL" id="MEK8130759.1"/>
    </source>
</evidence>
<dbReference type="Proteomes" id="UP001469365">
    <property type="component" value="Unassembled WGS sequence"/>
</dbReference>
<keyword evidence="1" id="KW-0472">Membrane</keyword>
<sequence length="95" mass="10670">MLNFIGAVVSFMGFATFIFVIRFMKQEGRDERGDSILGKAGMTAFVSFLLGYNIIFLVNVLNELNGKQYTFALACLLALVLMAYSGTIFFLKKKY</sequence>
<dbReference type="EMBL" id="JBBPCC010000016">
    <property type="protein sequence ID" value="MEK8130759.1"/>
    <property type="molecule type" value="Genomic_DNA"/>
</dbReference>
<accession>A0ABU9DPG3</accession>
<protein>
    <submittedName>
        <fullName evidence="2">DUF2178 domain-containing protein</fullName>
    </submittedName>
</protein>
<feature type="transmembrane region" description="Helical" evidence="1">
    <location>
        <begin position="69"/>
        <end position="91"/>
    </location>
</feature>
<keyword evidence="3" id="KW-1185">Reference proteome</keyword>
<keyword evidence="1" id="KW-1133">Transmembrane helix</keyword>